<protein>
    <submittedName>
        <fullName evidence="1">Uncharacterized protein</fullName>
    </submittedName>
</protein>
<gene>
    <name evidence="1" type="ordered locus">ambt_17750</name>
</gene>
<sequence length="42" mass="4701">MHSNQPRKVSERKAAGLRMLHTALAKAKQEGKVRTKTRASIN</sequence>
<dbReference type="EMBL" id="CP002339">
    <property type="protein sequence ID" value="AEF05052.1"/>
    <property type="molecule type" value="Genomic_DNA"/>
</dbReference>
<dbReference type="KEGG" id="alt:ambt_17750"/>
<proteinExistence type="predicted"/>
<evidence type="ECO:0000313" key="1">
    <source>
        <dbReference type="EMBL" id="AEF05052.1"/>
    </source>
</evidence>
<name>F5Z5P7_ALTNA</name>
<accession>F5Z5P7</accession>
<keyword evidence="2" id="KW-1185">Reference proteome</keyword>
<dbReference type="Proteomes" id="UP000000683">
    <property type="component" value="Chromosome"/>
</dbReference>
<dbReference type="AlphaFoldDB" id="F5Z5P7"/>
<dbReference type="HOGENOM" id="CLU_3246281_0_0_6"/>
<organism evidence="1 2">
    <name type="scientific">Alteromonas naphthalenivorans</name>
    <dbReference type="NCBI Taxonomy" id="715451"/>
    <lineage>
        <taxon>Bacteria</taxon>
        <taxon>Pseudomonadati</taxon>
        <taxon>Pseudomonadota</taxon>
        <taxon>Gammaproteobacteria</taxon>
        <taxon>Alteromonadales</taxon>
        <taxon>Alteromonadaceae</taxon>
        <taxon>Alteromonas/Salinimonas group</taxon>
        <taxon>Alteromonas</taxon>
    </lineage>
</organism>
<evidence type="ECO:0000313" key="2">
    <source>
        <dbReference type="Proteomes" id="UP000000683"/>
    </source>
</evidence>
<reference evidence="1 2" key="1">
    <citation type="journal article" date="2011" name="J. Bacteriol.">
        <title>Complete genome sequence of the polycyclic aromatic hydrocarbon-degrading bacterium Alteromonas sp. strain SN2.</title>
        <authorList>
            <person name="Jin H.M."/>
            <person name="Jeong H."/>
            <person name="Moon E.J."/>
            <person name="Math R.K."/>
            <person name="Lee K."/>
            <person name="Kim H.J."/>
            <person name="Jeon C.O."/>
            <person name="Oh T.K."/>
            <person name="Kim J.F."/>
        </authorList>
    </citation>
    <scope>NUCLEOTIDE SEQUENCE [LARGE SCALE GENOMIC DNA]</scope>
    <source>
        <strain evidence="2">JCM 17741 / KACC 18427 / KCTC 11700BP / SN2</strain>
    </source>
</reference>